<dbReference type="AlphaFoldDB" id="A0ABD6ED02"/>
<dbReference type="GO" id="GO:0046872">
    <property type="term" value="F:metal ion binding"/>
    <property type="evidence" value="ECO:0007669"/>
    <property type="project" value="UniProtKB-KW"/>
</dbReference>
<dbReference type="PANTHER" id="PTHR23426">
    <property type="entry name" value="FERREDOXIN/ADRENODOXIN"/>
    <property type="match status" value="1"/>
</dbReference>
<sequence>MLLKSRAFISSSLLNLKRFSFSPLLRSTKIKVKFVIQSKTYEAVGNVGETIRDVAINSDLPVVGFGLCGGEKACCSCHVFLEKEHFDRVDKYNPPSQEELDLLDLSSEYSDTSRLGCQVQLTEADAPELTIKLPKVIIDIWDTNS</sequence>
<keyword evidence="3" id="KW-0408">Iron</keyword>
<evidence type="ECO:0000256" key="4">
    <source>
        <dbReference type="ARBA" id="ARBA00023014"/>
    </source>
</evidence>
<evidence type="ECO:0000256" key="2">
    <source>
        <dbReference type="ARBA" id="ARBA00022723"/>
    </source>
</evidence>
<dbReference type="SUPFAM" id="SSF54292">
    <property type="entry name" value="2Fe-2S ferredoxin-like"/>
    <property type="match status" value="1"/>
</dbReference>
<dbReference type="Proteomes" id="UP001608902">
    <property type="component" value="Unassembled WGS sequence"/>
</dbReference>
<reference evidence="5 6" key="1">
    <citation type="submission" date="2024-08" db="EMBL/GenBank/DDBJ databases">
        <title>Gnathostoma spinigerum genome.</title>
        <authorList>
            <person name="Gonzalez-Bertolin B."/>
            <person name="Monzon S."/>
            <person name="Zaballos A."/>
            <person name="Jimenez P."/>
            <person name="Dekumyoy P."/>
            <person name="Varona S."/>
            <person name="Cuesta I."/>
            <person name="Sumanam S."/>
            <person name="Adisakwattana P."/>
            <person name="Gasser R.B."/>
            <person name="Hernandez-Gonzalez A."/>
            <person name="Young N.D."/>
            <person name="Perteguer M.J."/>
        </authorList>
    </citation>
    <scope>NUCLEOTIDE SEQUENCE [LARGE SCALE GENOMIC DNA]</scope>
    <source>
        <strain evidence="5">AL3</strain>
        <tissue evidence="5">Liver</tissue>
    </source>
</reference>
<keyword evidence="2" id="KW-0479">Metal-binding</keyword>
<keyword evidence="6" id="KW-1185">Reference proteome</keyword>
<dbReference type="Gene3D" id="3.10.20.30">
    <property type="match status" value="1"/>
</dbReference>
<dbReference type="PANTHER" id="PTHR23426:SF76">
    <property type="entry name" value="ADRENODOXIN-LIKE PROTEIN 2, MITOCHONDRIAL"/>
    <property type="match status" value="1"/>
</dbReference>
<accession>A0ABD6ED02</accession>
<evidence type="ECO:0000256" key="3">
    <source>
        <dbReference type="ARBA" id="ARBA00023004"/>
    </source>
</evidence>
<evidence type="ECO:0000313" key="5">
    <source>
        <dbReference type="EMBL" id="MFH4974190.1"/>
    </source>
</evidence>
<gene>
    <name evidence="5" type="ORF">AB6A40_000899</name>
</gene>
<dbReference type="GO" id="GO:0051537">
    <property type="term" value="F:2 iron, 2 sulfur cluster binding"/>
    <property type="evidence" value="ECO:0007669"/>
    <property type="project" value="UniProtKB-KW"/>
</dbReference>
<dbReference type="EMBL" id="JBGFUD010000289">
    <property type="protein sequence ID" value="MFH4974190.1"/>
    <property type="molecule type" value="Genomic_DNA"/>
</dbReference>
<proteinExistence type="predicted"/>
<dbReference type="InterPro" id="IPR001055">
    <property type="entry name" value="Adrenodoxin-like"/>
</dbReference>
<organism evidence="5 6">
    <name type="scientific">Gnathostoma spinigerum</name>
    <dbReference type="NCBI Taxonomy" id="75299"/>
    <lineage>
        <taxon>Eukaryota</taxon>
        <taxon>Metazoa</taxon>
        <taxon>Ecdysozoa</taxon>
        <taxon>Nematoda</taxon>
        <taxon>Chromadorea</taxon>
        <taxon>Rhabditida</taxon>
        <taxon>Spirurina</taxon>
        <taxon>Gnathostomatomorpha</taxon>
        <taxon>Gnathostomatoidea</taxon>
        <taxon>Gnathostomatidae</taxon>
        <taxon>Gnathostoma</taxon>
    </lineage>
</organism>
<comment type="caution">
    <text evidence="5">The sequence shown here is derived from an EMBL/GenBank/DDBJ whole genome shotgun (WGS) entry which is preliminary data.</text>
</comment>
<keyword evidence="4" id="KW-0411">Iron-sulfur</keyword>
<evidence type="ECO:0000256" key="1">
    <source>
        <dbReference type="ARBA" id="ARBA00022714"/>
    </source>
</evidence>
<keyword evidence="1" id="KW-0001">2Fe-2S</keyword>
<protein>
    <recommendedName>
        <fullName evidence="7">Ferredoxin</fullName>
    </recommendedName>
</protein>
<evidence type="ECO:0008006" key="7">
    <source>
        <dbReference type="Google" id="ProtNLM"/>
    </source>
</evidence>
<dbReference type="InterPro" id="IPR012675">
    <property type="entry name" value="Beta-grasp_dom_sf"/>
</dbReference>
<evidence type="ECO:0000313" key="6">
    <source>
        <dbReference type="Proteomes" id="UP001608902"/>
    </source>
</evidence>
<name>A0ABD6ED02_9BILA</name>
<dbReference type="InterPro" id="IPR036010">
    <property type="entry name" value="2Fe-2S_ferredoxin-like_sf"/>
</dbReference>